<organism evidence="1 2">
    <name type="scientific">Flemingia macrophylla</name>
    <dbReference type="NCBI Taxonomy" id="520843"/>
    <lineage>
        <taxon>Eukaryota</taxon>
        <taxon>Viridiplantae</taxon>
        <taxon>Streptophyta</taxon>
        <taxon>Embryophyta</taxon>
        <taxon>Tracheophyta</taxon>
        <taxon>Spermatophyta</taxon>
        <taxon>Magnoliopsida</taxon>
        <taxon>eudicotyledons</taxon>
        <taxon>Gunneridae</taxon>
        <taxon>Pentapetalae</taxon>
        <taxon>rosids</taxon>
        <taxon>fabids</taxon>
        <taxon>Fabales</taxon>
        <taxon>Fabaceae</taxon>
        <taxon>Papilionoideae</taxon>
        <taxon>50 kb inversion clade</taxon>
        <taxon>NPAAA clade</taxon>
        <taxon>indigoferoid/millettioid clade</taxon>
        <taxon>Phaseoleae</taxon>
        <taxon>Flemingia</taxon>
    </lineage>
</organism>
<accession>A0ABD1LFD7</accession>
<gene>
    <name evidence="1" type="ORF">Fmac_026637</name>
</gene>
<protein>
    <submittedName>
        <fullName evidence="1">Uncharacterized protein</fullName>
    </submittedName>
</protein>
<keyword evidence="2" id="KW-1185">Reference proteome</keyword>
<dbReference type="EMBL" id="JBGMDY010000009">
    <property type="protein sequence ID" value="KAL2322258.1"/>
    <property type="molecule type" value="Genomic_DNA"/>
</dbReference>
<sequence>MGSFMSMIAYLRKTRTSTINYNPFTGNCHIQVPRRICEKYCRQEWLLLVYSSGVPCQIVDNGLLILKPLNQMDLFLFLLRLLLLSPFRRPT</sequence>
<proteinExistence type="predicted"/>
<dbReference type="AlphaFoldDB" id="A0ABD1LFD7"/>
<evidence type="ECO:0000313" key="1">
    <source>
        <dbReference type="EMBL" id="KAL2322258.1"/>
    </source>
</evidence>
<comment type="caution">
    <text evidence="1">The sequence shown here is derived from an EMBL/GenBank/DDBJ whole genome shotgun (WGS) entry which is preliminary data.</text>
</comment>
<evidence type="ECO:0000313" key="2">
    <source>
        <dbReference type="Proteomes" id="UP001603857"/>
    </source>
</evidence>
<name>A0ABD1LFD7_9FABA</name>
<dbReference type="Proteomes" id="UP001603857">
    <property type="component" value="Unassembled WGS sequence"/>
</dbReference>
<reference evidence="1 2" key="1">
    <citation type="submission" date="2024-08" db="EMBL/GenBank/DDBJ databases">
        <title>Insights into the chromosomal genome structure of Flemingia macrophylla.</title>
        <authorList>
            <person name="Ding Y."/>
            <person name="Zhao Y."/>
            <person name="Bi W."/>
            <person name="Wu M."/>
            <person name="Zhao G."/>
            <person name="Gong Y."/>
            <person name="Li W."/>
            <person name="Zhang P."/>
        </authorList>
    </citation>
    <scope>NUCLEOTIDE SEQUENCE [LARGE SCALE GENOMIC DNA]</scope>
    <source>
        <strain evidence="1">DYQJB</strain>
        <tissue evidence="1">Leaf</tissue>
    </source>
</reference>